<dbReference type="Gene3D" id="1.20.5.1930">
    <property type="match status" value="1"/>
</dbReference>
<keyword evidence="7" id="KW-1185">Reference proteome</keyword>
<dbReference type="Gene3D" id="3.30.565.10">
    <property type="entry name" value="Histidine kinase-like ATPase, C-terminal domain"/>
    <property type="match status" value="1"/>
</dbReference>
<dbReference type="Proteomes" id="UP000820669">
    <property type="component" value="Unassembled WGS sequence"/>
</dbReference>
<dbReference type="InterPro" id="IPR003594">
    <property type="entry name" value="HATPase_dom"/>
</dbReference>
<evidence type="ECO:0000256" key="3">
    <source>
        <dbReference type="ARBA" id="ARBA00023012"/>
    </source>
</evidence>
<keyword evidence="2" id="KW-0418">Kinase</keyword>
<dbReference type="RefSeq" id="WP_169381076.1">
    <property type="nucleotide sequence ID" value="NZ_JAAXLA010000014.1"/>
</dbReference>
<reference evidence="6 7" key="1">
    <citation type="submission" date="2020-04" db="EMBL/GenBank/DDBJ databases">
        <authorList>
            <person name="Klaysubun C."/>
            <person name="Duangmal K."/>
            <person name="Lipun K."/>
        </authorList>
    </citation>
    <scope>NUCLEOTIDE SEQUENCE [LARGE SCALE GENOMIC DNA]</scope>
    <source>
        <strain evidence="6 7">K10HN5</strain>
    </source>
</reference>
<dbReference type="InterPro" id="IPR011712">
    <property type="entry name" value="Sig_transdc_His_kin_sub3_dim/P"/>
</dbReference>
<feature type="domain" description="GAF" evidence="4">
    <location>
        <begin position="59"/>
        <end position="206"/>
    </location>
</feature>
<dbReference type="InterPro" id="IPR036890">
    <property type="entry name" value="HATPase_C_sf"/>
</dbReference>
<dbReference type="Pfam" id="PF13492">
    <property type="entry name" value="GAF_3"/>
    <property type="match status" value="1"/>
</dbReference>
<sequence length="573" mass="61380">MDEVPDALPGQKPPPKVLAGLRLDELLHGVQERLNEIIQIRDRMQGLLDAVLAVAAGLELDTTLQRIVQAAVDLVDARYGALGVLAPNGGISRFIYVGLDDVTRARMGPLPEGKGLLGQLILDPRPLRLPELSAHPSSVGFPPNHPPMRSFLGVPVRVRESVFGNLYLTEKNGGGEFTADDEVVLEALAAAAGIAVQNADLFEQSRLRQQWLEASGEIRAELLSGATAGDALRLIAQRTLELTRSDATVIVLGPDPADDHFEISAQCGAEEPNLLGRRLDAGSTLLQELVEARTPVISENSGDLLAAIDGELPPYGPAVAVPLQSVQNVTGVLIGLRREGAEPFQPGEIPLLASFADQATLALELGEKNRAQRQLDVFADRDRIARDLHDHVIQRLFATGLRLQSTLRRSTRPDVQERIQQAVDELDQTVREIRTAIFDLHSPVTGVDTGLRRRLLDTVAEAGAESGLSPSVQISGPVDTIVPPEVATHAVAVVREAVSNAVRHARAGALKVRVDAGDDLVIEVVDDGIGLDPESARSGLRNLAERAAECGGAFLARAEPAGGTRLTWRVPLR</sequence>
<keyword evidence="3" id="KW-0902">Two-component regulatory system</keyword>
<dbReference type="EMBL" id="JAAXLA010000014">
    <property type="protein sequence ID" value="NMH97623.1"/>
    <property type="molecule type" value="Genomic_DNA"/>
</dbReference>
<gene>
    <name evidence="6" type="ORF">HF526_09900</name>
</gene>
<dbReference type="InterPro" id="IPR003018">
    <property type="entry name" value="GAF"/>
</dbReference>
<feature type="domain" description="Histidine kinase/HSP90-like ATPase" evidence="5">
    <location>
        <begin position="485"/>
        <end position="573"/>
    </location>
</feature>
<organism evidence="6 7">
    <name type="scientific">Pseudonocardia acidicola</name>
    <dbReference type="NCBI Taxonomy" id="2724939"/>
    <lineage>
        <taxon>Bacteria</taxon>
        <taxon>Bacillati</taxon>
        <taxon>Actinomycetota</taxon>
        <taxon>Actinomycetes</taxon>
        <taxon>Pseudonocardiales</taxon>
        <taxon>Pseudonocardiaceae</taxon>
        <taxon>Pseudonocardia</taxon>
    </lineage>
</organism>
<keyword evidence="1" id="KW-0808">Transferase</keyword>
<evidence type="ECO:0000256" key="2">
    <source>
        <dbReference type="ARBA" id="ARBA00022777"/>
    </source>
</evidence>
<dbReference type="Pfam" id="PF02518">
    <property type="entry name" value="HATPase_c"/>
    <property type="match status" value="1"/>
</dbReference>
<dbReference type="Pfam" id="PF07730">
    <property type="entry name" value="HisKA_3"/>
    <property type="match status" value="1"/>
</dbReference>
<evidence type="ECO:0000313" key="7">
    <source>
        <dbReference type="Proteomes" id="UP000820669"/>
    </source>
</evidence>
<comment type="caution">
    <text evidence="6">The sequence shown here is derived from an EMBL/GenBank/DDBJ whole genome shotgun (WGS) entry which is preliminary data.</text>
</comment>
<proteinExistence type="predicted"/>
<dbReference type="PANTHER" id="PTHR24421:SF56">
    <property type="entry name" value="OXYGEN SENSOR HISTIDINE KINASE RESPONSE REGULATOR DOST"/>
    <property type="match status" value="1"/>
</dbReference>
<name>A0ABX1SAV5_9PSEU</name>
<evidence type="ECO:0000256" key="1">
    <source>
        <dbReference type="ARBA" id="ARBA00022679"/>
    </source>
</evidence>
<dbReference type="SUPFAM" id="SSF55781">
    <property type="entry name" value="GAF domain-like"/>
    <property type="match status" value="2"/>
</dbReference>
<dbReference type="CDD" id="cd16917">
    <property type="entry name" value="HATPase_UhpB-NarQ-NarX-like"/>
    <property type="match status" value="1"/>
</dbReference>
<dbReference type="SMART" id="SM00065">
    <property type="entry name" value="GAF"/>
    <property type="match status" value="2"/>
</dbReference>
<dbReference type="InterPro" id="IPR050482">
    <property type="entry name" value="Sensor_HK_TwoCompSys"/>
</dbReference>
<accession>A0ABX1SAV5</accession>
<dbReference type="SUPFAM" id="SSF55874">
    <property type="entry name" value="ATPase domain of HSP90 chaperone/DNA topoisomerase II/histidine kinase"/>
    <property type="match status" value="1"/>
</dbReference>
<dbReference type="InterPro" id="IPR029016">
    <property type="entry name" value="GAF-like_dom_sf"/>
</dbReference>
<evidence type="ECO:0000313" key="6">
    <source>
        <dbReference type="EMBL" id="NMH97623.1"/>
    </source>
</evidence>
<dbReference type="SMART" id="SM00387">
    <property type="entry name" value="HATPase_c"/>
    <property type="match status" value="1"/>
</dbReference>
<evidence type="ECO:0000259" key="5">
    <source>
        <dbReference type="SMART" id="SM00387"/>
    </source>
</evidence>
<dbReference type="PANTHER" id="PTHR24421">
    <property type="entry name" value="NITRATE/NITRITE SENSOR PROTEIN NARX-RELATED"/>
    <property type="match status" value="1"/>
</dbReference>
<feature type="domain" description="GAF" evidence="4">
    <location>
        <begin position="223"/>
        <end position="373"/>
    </location>
</feature>
<dbReference type="Pfam" id="PF13185">
    <property type="entry name" value="GAF_2"/>
    <property type="match status" value="1"/>
</dbReference>
<evidence type="ECO:0000259" key="4">
    <source>
        <dbReference type="SMART" id="SM00065"/>
    </source>
</evidence>
<protein>
    <submittedName>
        <fullName evidence="6">GAF domain-containing protein</fullName>
    </submittedName>
</protein>
<dbReference type="Gene3D" id="3.30.450.40">
    <property type="match status" value="2"/>
</dbReference>